<protein>
    <submittedName>
        <fullName evidence="3">Helix-turn-helix domain-containing protein</fullName>
    </submittedName>
</protein>
<reference evidence="3" key="1">
    <citation type="journal article" date="2021" name="PeerJ">
        <title>Extensive microbial diversity within the chicken gut microbiome revealed by metagenomics and culture.</title>
        <authorList>
            <person name="Gilroy R."/>
            <person name="Ravi A."/>
            <person name="Getino M."/>
            <person name="Pursley I."/>
            <person name="Horton D.L."/>
            <person name="Alikhan N.F."/>
            <person name="Baker D."/>
            <person name="Gharbi K."/>
            <person name="Hall N."/>
            <person name="Watson M."/>
            <person name="Adriaenssens E.M."/>
            <person name="Foster-Nyarko E."/>
            <person name="Jarju S."/>
            <person name="Secka A."/>
            <person name="Antonio M."/>
            <person name="Oren A."/>
            <person name="Chaudhuri R.R."/>
            <person name="La Ragione R."/>
            <person name="Hildebrand F."/>
            <person name="Pallen M.J."/>
        </authorList>
    </citation>
    <scope>NUCLEOTIDE SEQUENCE</scope>
    <source>
        <strain evidence="3">1345</strain>
    </source>
</reference>
<evidence type="ECO:0000256" key="1">
    <source>
        <dbReference type="ARBA" id="ARBA00023125"/>
    </source>
</evidence>
<dbReference type="Pfam" id="PF01381">
    <property type="entry name" value="HTH_3"/>
    <property type="match status" value="1"/>
</dbReference>
<dbReference type="SMART" id="SM00530">
    <property type="entry name" value="HTH_XRE"/>
    <property type="match status" value="1"/>
</dbReference>
<organism evidence="3 4">
    <name type="scientific">Candidatus Borkfalkia excrementigallinarum</name>
    <dbReference type="NCBI Taxonomy" id="2838506"/>
    <lineage>
        <taxon>Bacteria</taxon>
        <taxon>Bacillati</taxon>
        <taxon>Bacillota</taxon>
        <taxon>Clostridia</taxon>
        <taxon>Christensenellales</taxon>
        <taxon>Christensenellaceae</taxon>
        <taxon>Candidatus Borkfalkia</taxon>
    </lineage>
</organism>
<dbReference type="InterPro" id="IPR001387">
    <property type="entry name" value="Cro/C1-type_HTH"/>
</dbReference>
<dbReference type="Gene3D" id="1.10.260.40">
    <property type="entry name" value="lambda repressor-like DNA-binding domains"/>
    <property type="match status" value="1"/>
</dbReference>
<dbReference type="PANTHER" id="PTHR46558:SF11">
    <property type="entry name" value="HTH-TYPE TRANSCRIPTIONAL REGULATOR XRE"/>
    <property type="match status" value="1"/>
</dbReference>
<gene>
    <name evidence="3" type="ORF">H9729_02595</name>
</gene>
<evidence type="ECO:0000259" key="2">
    <source>
        <dbReference type="PROSITE" id="PS50943"/>
    </source>
</evidence>
<dbReference type="PROSITE" id="PS50943">
    <property type="entry name" value="HTH_CROC1"/>
    <property type="match status" value="1"/>
</dbReference>
<dbReference type="AlphaFoldDB" id="A0A9D2CRW4"/>
<dbReference type="SUPFAM" id="SSF47413">
    <property type="entry name" value="lambda repressor-like DNA-binding domains"/>
    <property type="match status" value="1"/>
</dbReference>
<proteinExistence type="predicted"/>
<evidence type="ECO:0000313" key="4">
    <source>
        <dbReference type="Proteomes" id="UP000886750"/>
    </source>
</evidence>
<keyword evidence="1" id="KW-0238">DNA-binding</keyword>
<dbReference type="EMBL" id="DXCQ01000026">
    <property type="protein sequence ID" value="HIY96555.1"/>
    <property type="molecule type" value="Genomic_DNA"/>
</dbReference>
<comment type="caution">
    <text evidence="3">The sequence shown here is derived from an EMBL/GenBank/DDBJ whole genome shotgun (WGS) entry which is preliminary data.</text>
</comment>
<dbReference type="CDD" id="cd00093">
    <property type="entry name" value="HTH_XRE"/>
    <property type="match status" value="1"/>
</dbReference>
<feature type="domain" description="HTH cro/C1-type" evidence="2">
    <location>
        <begin position="7"/>
        <end position="61"/>
    </location>
</feature>
<dbReference type="PANTHER" id="PTHR46558">
    <property type="entry name" value="TRACRIPTIONAL REGULATORY PROTEIN-RELATED-RELATED"/>
    <property type="match status" value="1"/>
</dbReference>
<evidence type="ECO:0000313" key="3">
    <source>
        <dbReference type="EMBL" id="HIY96555.1"/>
    </source>
</evidence>
<dbReference type="InterPro" id="IPR010982">
    <property type="entry name" value="Lambda_DNA-bd_dom_sf"/>
</dbReference>
<sequence>MEFKDILKSIRKERGMTQKDVYTLLQISPNGYASWEQGRTEPDIKSIKKLCRIFDVSADYLLGLEDETGAKLQ</sequence>
<name>A0A9D2CRW4_9FIRM</name>
<reference evidence="3" key="2">
    <citation type="submission" date="2021-04" db="EMBL/GenBank/DDBJ databases">
        <authorList>
            <person name="Gilroy R."/>
        </authorList>
    </citation>
    <scope>NUCLEOTIDE SEQUENCE</scope>
    <source>
        <strain evidence="3">1345</strain>
    </source>
</reference>
<dbReference type="Proteomes" id="UP000886750">
    <property type="component" value="Unassembled WGS sequence"/>
</dbReference>
<accession>A0A9D2CRW4</accession>
<dbReference type="GO" id="GO:0003677">
    <property type="term" value="F:DNA binding"/>
    <property type="evidence" value="ECO:0007669"/>
    <property type="project" value="UniProtKB-KW"/>
</dbReference>